<dbReference type="GO" id="GO:0016787">
    <property type="term" value="F:hydrolase activity"/>
    <property type="evidence" value="ECO:0007669"/>
    <property type="project" value="UniProtKB-KW"/>
</dbReference>
<evidence type="ECO:0000313" key="5">
    <source>
        <dbReference type="Proteomes" id="UP000250140"/>
    </source>
</evidence>
<sequence>MASFEEAIKRAVKEKKVLGCAAIAIDKQGMARFSKAFGRTSLRGDAAPMQLDSTVAVFSCTKLMTAVACLQCVEHGLFTLDEPISRILLEWANLDIVTGFDETSGEPVLRKATVPITLRQLLTHSSGMGYDEVNPLIKKYRKLESEEPGAVGANIKERYSTPLTFEPGRGWDYGPSIDWAGKSVERANEGMSLEDYMQRNIWHPLGMKSTTFRPLSHPDIMDRIVETVIRGPDGTIGADESGMFVIKEPGDDFGGAGIYSCAEDYATFLTSLLRDDGRILRSESLQELLKPQLPDPKYLLSSKLFHAMQGFLSPDMPLGPGWNYALGGIVSIDGVESIAGKGTMWWGGILNSYWIFQPPTNQLFTEFQRSTYQAGARI</sequence>
<gene>
    <name evidence="4" type="ORF">AOQ84DRAFT_400764</name>
</gene>
<accession>A0A8E2ER18</accession>
<organism evidence="4 5">
    <name type="scientific">Glonium stellatum</name>
    <dbReference type="NCBI Taxonomy" id="574774"/>
    <lineage>
        <taxon>Eukaryota</taxon>
        <taxon>Fungi</taxon>
        <taxon>Dikarya</taxon>
        <taxon>Ascomycota</taxon>
        <taxon>Pezizomycotina</taxon>
        <taxon>Dothideomycetes</taxon>
        <taxon>Pleosporomycetidae</taxon>
        <taxon>Gloniales</taxon>
        <taxon>Gloniaceae</taxon>
        <taxon>Glonium</taxon>
    </lineage>
</organism>
<evidence type="ECO:0000313" key="4">
    <source>
        <dbReference type="EMBL" id="OCL03265.1"/>
    </source>
</evidence>
<keyword evidence="2" id="KW-0378">Hydrolase</keyword>
<dbReference type="AlphaFoldDB" id="A0A8E2ER18"/>
<keyword evidence="5" id="KW-1185">Reference proteome</keyword>
<evidence type="ECO:0000256" key="2">
    <source>
        <dbReference type="ARBA" id="ARBA00022801"/>
    </source>
</evidence>
<feature type="domain" description="Beta-lactamase-related" evidence="3">
    <location>
        <begin position="5"/>
        <end position="358"/>
    </location>
</feature>
<dbReference type="PANTHER" id="PTHR43283:SF17">
    <property type="entry name" value="(LOVD), PUTATIVE (AFU_ORTHOLOGUE AFUA_5G00920)-RELATED"/>
    <property type="match status" value="1"/>
</dbReference>
<dbReference type="EMBL" id="KV750777">
    <property type="protein sequence ID" value="OCL03265.1"/>
    <property type="molecule type" value="Genomic_DNA"/>
</dbReference>
<protein>
    <submittedName>
        <fullName evidence="4">Beta-lactamase</fullName>
    </submittedName>
</protein>
<dbReference type="Proteomes" id="UP000250140">
    <property type="component" value="Unassembled WGS sequence"/>
</dbReference>
<dbReference type="InterPro" id="IPR050789">
    <property type="entry name" value="Diverse_Enzym_Activities"/>
</dbReference>
<dbReference type="PANTHER" id="PTHR43283">
    <property type="entry name" value="BETA-LACTAMASE-RELATED"/>
    <property type="match status" value="1"/>
</dbReference>
<evidence type="ECO:0000256" key="1">
    <source>
        <dbReference type="ARBA" id="ARBA00009009"/>
    </source>
</evidence>
<dbReference type="InterPro" id="IPR001466">
    <property type="entry name" value="Beta-lactam-related"/>
</dbReference>
<dbReference type="SUPFAM" id="SSF56601">
    <property type="entry name" value="beta-lactamase/transpeptidase-like"/>
    <property type="match status" value="1"/>
</dbReference>
<reference evidence="4 5" key="1">
    <citation type="journal article" date="2016" name="Nat. Commun.">
        <title>Ectomycorrhizal ecology is imprinted in the genome of the dominant symbiotic fungus Cenococcum geophilum.</title>
        <authorList>
            <consortium name="DOE Joint Genome Institute"/>
            <person name="Peter M."/>
            <person name="Kohler A."/>
            <person name="Ohm R.A."/>
            <person name="Kuo A."/>
            <person name="Krutzmann J."/>
            <person name="Morin E."/>
            <person name="Arend M."/>
            <person name="Barry K.W."/>
            <person name="Binder M."/>
            <person name="Choi C."/>
            <person name="Clum A."/>
            <person name="Copeland A."/>
            <person name="Grisel N."/>
            <person name="Haridas S."/>
            <person name="Kipfer T."/>
            <person name="LaButti K."/>
            <person name="Lindquist E."/>
            <person name="Lipzen A."/>
            <person name="Maire R."/>
            <person name="Meier B."/>
            <person name="Mihaltcheva S."/>
            <person name="Molinier V."/>
            <person name="Murat C."/>
            <person name="Poggeler S."/>
            <person name="Quandt C.A."/>
            <person name="Sperisen C."/>
            <person name="Tritt A."/>
            <person name="Tisserant E."/>
            <person name="Crous P.W."/>
            <person name="Henrissat B."/>
            <person name="Nehls U."/>
            <person name="Egli S."/>
            <person name="Spatafora J.W."/>
            <person name="Grigoriev I.V."/>
            <person name="Martin F.M."/>
        </authorList>
    </citation>
    <scope>NUCLEOTIDE SEQUENCE [LARGE SCALE GENOMIC DNA]</scope>
    <source>
        <strain evidence="4 5">CBS 207.34</strain>
    </source>
</reference>
<proteinExistence type="inferred from homology"/>
<dbReference type="InterPro" id="IPR012338">
    <property type="entry name" value="Beta-lactam/transpept-like"/>
</dbReference>
<evidence type="ECO:0000259" key="3">
    <source>
        <dbReference type="Pfam" id="PF00144"/>
    </source>
</evidence>
<comment type="similarity">
    <text evidence="1">Belongs to the class-A beta-lactamase family.</text>
</comment>
<dbReference type="Pfam" id="PF00144">
    <property type="entry name" value="Beta-lactamase"/>
    <property type="match status" value="1"/>
</dbReference>
<dbReference type="OrthoDB" id="428260at2759"/>
<name>A0A8E2ER18_9PEZI</name>
<dbReference type="Gene3D" id="3.40.710.10">
    <property type="entry name" value="DD-peptidase/beta-lactamase superfamily"/>
    <property type="match status" value="1"/>
</dbReference>